<evidence type="ECO:0000259" key="8">
    <source>
        <dbReference type="Pfam" id="PF08240"/>
    </source>
</evidence>
<dbReference type="InterPro" id="IPR036291">
    <property type="entry name" value="NAD(P)-bd_dom_sf"/>
</dbReference>
<keyword evidence="10" id="KW-1185">Reference proteome</keyword>
<evidence type="ECO:0000259" key="7">
    <source>
        <dbReference type="Pfam" id="PF00107"/>
    </source>
</evidence>
<keyword evidence="5" id="KW-0560">Oxidoreductase</keyword>
<evidence type="ECO:0000256" key="1">
    <source>
        <dbReference type="ARBA" id="ARBA00001947"/>
    </source>
</evidence>
<evidence type="ECO:0000313" key="9">
    <source>
        <dbReference type="EMBL" id="KAF2143240.1"/>
    </source>
</evidence>
<comment type="cofactor">
    <cofactor evidence="1 6">
        <name>Zn(2+)</name>
        <dbReference type="ChEBI" id="CHEBI:29105"/>
    </cofactor>
</comment>
<dbReference type="Pfam" id="PF00107">
    <property type="entry name" value="ADH_zinc_N"/>
    <property type="match status" value="1"/>
</dbReference>
<proteinExistence type="inferred from homology"/>
<dbReference type="InterPro" id="IPR002328">
    <property type="entry name" value="ADH_Zn_CS"/>
</dbReference>
<evidence type="ECO:0000256" key="6">
    <source>
        <dbReference type="RuleBase" id="RU361277"/>
    </source>
</evidence>
<protein>
    <recommendedName>
        <fullName evidence="11">Enoyl reductase (ER) domain-containing protein</fullName>
    </recommendedName>
</protein>
<dbReference type="PANTHER" id="PTHR43161:SF4">
    <property type="entry name" value="D-XYLULOSE REDUCTASE"/>
    <property type="match status" value="1"/>
</dbReference>
<dbReference type="Proteomes" id="UP000799438">
    <property type="component" value="Unassembled WGS sequence"/>
</dbReference>
<dbReference type="Gene3D" id="3.90.180.10">
    <property type="entry name" value="Medium-chain alcohol dehydrogenases, catalytic domain"/>
    <property type="match status" value="1"/>
</dbReference>
<comment type="similarity">
    <text evidence="2 6">Belongs to the zinc-containing alcohol dehydrogenase family.</text>
</comment>
<evidence type="ECO:0000256" key="2">
    <source>
        <dbReference type="ARBA" id="ARBA00008072"/>
    </source>
</evidence>
<dbReference type="AlphaFoldDB" id="A0A6A6BGD9"/>
<dbReference type="PANTHER" id="PTHR43161">
    <property type="entry name" value="SORBITOL DEHYDROGENASE"/>
    <property type="match status" value="1"/>
</dbReference>
<evidence type="ECO:0000256" key="5">
    <source>
        <dbReference type="ARBA" id="ARBA00023002"/>
    </source>
</evidence>
<dbReference type="Pfam" id="PF08240">
    <property type="entry name" value="ADH_N"/>
    <property type="match status" value="1"/>
</dbReference>
<dbReference type="GeneID" id="54302999"/>
<accession>A0A6A6BGD9</accession>
<dbReference type="OrthoDB" id="2148442at2759"/>
<evidence type="ECO:0008006" key="11">
    <source>
        <dbReference type="Google" id="ProtNLM"/>
    </source>
</evidence>
<keyword evidence="4 6" id="KW-0862">Zinc</keyword>
<name>A0A6A6BGD9_9PEZI</name>
<dbReference type="InterPro" id="IPR013149">
    <property type="entry name" value="ADH-like_C"/>
</dbReference>
<dbReference type="SUPFAM" id="SSF50129">
    <property type="entry name" value="GroES-like"/>
    <property type="match status" value="1"/>
</dbReference>
<evidence type="ECO:0000256" key="3">
    <source>
        <dbReference type="ARBA" id="ARBA00022723"/>
    </source>
</evidence>
<dbReference type="GO" id="GO:0003939">
    <property type="term" value="F:L-iditol 2-dehydrogenase (NAD+) activity"/>
    <property type="evidence" value="ECO:0007669"/>
    <property type="project" value="TreeGrafter"/>
</dbReference>
<evidence type="ECO:0000256" key="4">
    <source>
        <dbReference type="ARBA" id="ARBA00022833"/>
    </source>
</evidence>
<dbReference type="GO" id="GO:0006062">
    <property type="term" value="P:sorbitol catabolic process"/>
    <property type="evidence" value="ECO:0007669"/>
    <property type="project" value="TreeGrafter"/>
</dbReference>
<evidence type="ECO:0000313" key="10">
    <source>
        <dbReference type="Proteomes" id="UP000799438"/>
    </source>
</evidence>
<organism evidence="9 10">
    <name type="scientific">Aplosporella prunicola CBS 121167</name>
    <dbReference type="NCBI Taxonomy" id="1176127"/>
    <lineage>
        <taxon>Eukaryota</taxon>
        <taxon>Fungi</taxon>
        <taxon>Dikarya</taxon>
        <taxon>Ascomycota</taxon>
        <taxon>Pezizomycotina</taxon>
        <taxon>Dothideomycetes</taxon>
        <taxon>Dothideomycetes incertae sedis</taxon>
        <taxon>Botryosphaeriales</taxon>
        <taxon>Aplosporellaceae</taxon>
        <taxon>Aplosporella</taxon>
    </lineage>
</organism>
<dbReference type="GO" id="GO:0008270">
    <property type="term" value="F:zinc ion binding"/>
    <property type="evidence" value="ECO:0007669"/>
    <property type="project" value="InterPro"/>
</dbReference>
<dbReference type="EMBL" id="ML995482">
    <property type="protein sequence ID" value="KAF2143240.1"/>
    <property type="molecule type" value="Genomic_DNA"/>
</dbReference>
<dbReference type="RefSeq" id="XP_033398952.1">
    <property type="nucleotide sequence ID" value="XM_033545491.1"/>
</dbReference>
<dbReference type="Gene3D" id="3.40.50.720">
    <property type="entry name" value="NAD(P)-binding Rossmann-like Domain"/>
    <property type="match status" value="1"/>
</dbReference>
<sequence>MLPPITAATLAARYANPALRVTPAHTLEPGDAPIEDPGPGQALLHVKATGICGSDIHFWRTGAIGSLRVQSPSILGHEASGVVLAIGAGVRDLVPGDRVAIEPGVPCGACFLCAGGRYNLCEAVRFAGVWPHDGTMRRFMLHPAKWLHKIPPTLPHALSSLLEPLSVILHALRLCPLHIGTRALISGAGPIGLLALAAARASGAHPLVITDVSDARLAAARKLVPQCRTYRVGLDEEPRDVARGVRALFREGENGGGAAAAATANFATEGRAAAAVDADAADPHEAHAPPTILECTGLAPAIAASAYAVRRGGRIALIGVGQTNLPSMPFMHLSLAETQLLFVNRYHGTWPAGIAALEGGVLTGLEDVLVSHVFPLERAKEAVETVGDPKSGAVKVVVVDEGDVWGEVGGGDE</sequence>
<feature type="domain" description="Alcohol dehydrogenase-like C-terminal" evidence="7">
    <location>
        <begin position="190"/>
        <end position="356"/>
    </location>
</feature>
<dbReference type="PROSITE" id="PS00059">
    <property type="entry name" value="ADH_ZINC"/>
    <property type="match status" value="1"/>
</dbReference>
<feature type="domain" description="Alcohol dehydrogenase-like N-terminal" evidence="8">
    <location>
        <begin position="38"/>
        <end position="151"/>
    </location>
</feature>
<dbReference type="InterPro" id="IPR013154">
    <property type="entry name" value="ADH-like_N"/>
</dbReference>
<dbReference type="SUPFAM" id="SSF51735">
    <property type="entry name" value="NAD(P)-binding Rossmann-fold domains"/>
    <property type="match status" value="1"/>
</dbReference>
<gene>
    <name evidence="9" type="ORF">K452DRAFT_347033</name>
</gene>
<keyword evidence="3 6" id="KW-0479">Metal-binding</keyword>
<reference evidence="9" key="1">
    <citation type="journal article" date="2020" name="Stud. Mycol.">
        <title>101 Dothideomycetes genomes: a test case for predicting lifestyles and emergence of pathogens.</title>
        <authorList>
            <person name="Haridas S."/>
            <person name="Albert R."/>
            <person name="Binder M."/>
            <person name="Bloem J."/>
            <person name="Labutti K."/>
            <person name="Salamov A."/>
            <person name="Andreopoulos B."/>
            <person name="Baker S."/>
            <person name="Barry K."/>
            <person name="Bills G."/>
            <person name="Bluhm B."/>
            <person name="Cannon C."/>
            <person name="Castanera R."/>
            <person name="Culley D."/>
            <person name="Daum C."/>
            <person name="Ezra D."/>
            <person name="Gonzalez J."/>
            <person name="Henrissat B."/>
            <person name="Kuo A."/>
            <person name="Liang C."/>
            <person name="Lipzen A."/>
            <person name="Lutzoni F."/>
            <person name="Magnuson J."/>
            <person name="Mondo S."/>
            <person name="Nolan M."/>
            <person name="Ohm R."/>
            <person name="Pangilinan J."/>
            <person name="Park H.-J."/>
            <person name="Ramirez L."/>
            <person name="Alfaro M."/>
            <person name="Sun H."/>
            <person name="Tritt A."/>
            <person name="Yoshinaga Y."/>
            <person name="Zwiers L.-H."/>
            <person name="Turgeon B."/>
            <person name="Goodwin S."/>
            <person name="Spatafora J."/>
            <person name="Crous P."/>
            <person name="Grigoriev I."/>
        </authorList>
    </citation>
    <scope>NUCLEOTIDE SEQUENCE</scope>
    <source>
        <strain evidence="9">CBS 121167</strain>
    </source>
</reference>
<dbReference type="InterPro" id="IPR011032">
    <property type="entry name" value="GroES-like_sf"/>
</dbReference>